<evidence type="ECO:0000313" key="4">
    <source>
        <dbReference type="Proteomes" id="UP001519535"/>
    </source>
</evidence>
<evidence type="ECO:0000313" key="3">
    <source>
        <dbReference type="EMBL" id="MBS9533051.1"/>
    </source>
</evidence>
<keyword evidence="1" id="KW-0472">Membrane</keyword>
<dbReference type="InterPro" id="IPR029016">
    <property type="entry name" value="GAF-like_dom_sf"/>
</dbReference>
<dbReference type="EMBL" id="JAHCLR010000006">
    <property type="protein sequence ID" value="MBS9533051.1"/>
    <property type="molecule type" value="Genomic_DNA"/>
</dbReference>
<evidence type="ECO:0000259" key="2">
    <source>
        <dbReference type="Pfam" id="PF01590"/>
    </source>
</evidence>
<gene>
    <name evidence="3" type="ORF">KIH27_05540</name>
</gene>
<comment type="caution">
    <text evidence="3">The sequence shown here is derived from an EMBL/GenBank/DDBJ whole genome shotgun (WGS) entry which is preliminary data.</text>
</comment>
<evidence type="ECO:0000256" key="1">
    <source>
        <dbReference type="SAM" id="Phobius"/>
    </source>
</evidence>
<keyword evidence="1" id="KW-1133">Transmembrane helix</keyword>
<feature type="transmembrane region" description="Helical" evidence="1">
    <location>
        <begin position="55"/>
        <end position="77"/>
    </location>
</feature>
<protein>
    <submittedName>
        <fullName evidence="3">GAF domain-containing protein</fullName>
    </submittedName>
</protein>
<feature type="transmembrane region" description="Helical" evidence="1">
    <location>
        <begin position="25"/>
        <end position="48"/>
    </location>
</feature>
<dbReference type="Pfam" id="PF01590">
    <property type="entry name" value="GAF"/>
    <property type="match status" value="1"/>
</dbReference>
<reference evidence="3 4" key="1">
    <citation type="submission" date="2021-05" db="EMBL/GenBank/DDBJ databases">
        <title>Mycobacterium acidophilum sp. nov., an extremely acid-tolerant member of the genus Mycobacterium.</title>
        <authorList>
            <person name="Xia J."/>
        </authorList>
    </citation>
    <scope>NUCLEOTIDE SEQUENCE [LARGE SCALE GENOMIC DNA]</scope>
    <source>
        <strain evidence="3 4">M1</strain>
    </source>
</reference>
<sequence length="270" mass="29125">MADVSGSSFWGGFVDWVGPHLDRALWVRVLYVLAPTIAATPVGLAGIVNGRGRSVCLILGGLVLLLMAVAEVVRQVYGKHLRESDDADAAARVVTLRDALRPIATAIADMQTSPKDKRRDRANEIAGRGAEALALVMARISGLRSVVYREEGDALNVLECRGRSDRMPQPFRRGDPRGDAAFLSIERREPVFVHDVGNGDAVAAVDGAYHGSRAGYRTFISAPVADQQRTYGMLTVDAPNPGDLLKSDTYLVMLVADLLAIAFASVRERD</sequence>
<feature type="domain" description="GAF" evidence="2">
    <location>
        <begin position="139"/>
        <end position="262"/>
    </location>
</feature>
<accession>A0ABS5RFI8</accession>
<keyword evidence="1" id="KW-0812">Transmembrane</keyword>
<dbReference type="Gene3D" id="3.30.450.40">
    <property type="match status" value="1"/>
</dbReference>
<proteinExistence type="predicted"/>
<dbReference type="RefSeq" id="WP_214091927.1">
    <property type="nucleotide sequence ID" value="NZ_JAHCLR010000006.1"/>
</dbReference>
<keyword evidence="4" id="KW-1185">Reference proteome</keyword>
<dbReference type="SUPFAM" id="SSF55781">
    <property type="entry name" value="GAF domain-like"/>
    <property type="match status" value="1"/>
</dbReference>
<organism evidence="3 4">
    <name type="scientific">Mycolicibacter acidiphilus</name>
    <dbReference type="NCBI Taxonomy" id="2835306"/>
    <lineage>
        <taxon>Bacteria</taxon>
        <taxon>Bacillati</taxon>
        <taxon>Actinomycetota</taxon>
        <taxon>Actinomycetes</taxon>
        <taxon>Mycobacteriales</taxon>
        <taxon>Mycobacteriaceae</taxon>
        <taxon>Mycolicibacter</taxon>
    </lineage>
</organism>
<dbReference type="InterPro" id="IPR003018">
    <property type="entry name" value="GAF"/>
</dbReference>
<name>A0ABS5RFI8_9MYCO</name>
<dbReference type="Proteomes" id="UP001519535">
    <property type="component" value="Unassembled WGS sequence"/>
</dbReference>